<organism evidence="7 8">
    <name type="scientific">Mycena albidolilacea</name>
    <dbReference type="NCBI Taxonomy" id="1033008"/>
    <lineage>
        <taxon>Eukaryota</taxon>
        <taxon>Fungi</taxon>
        <taxon>Dikarya</taxon>
        <taxon>Basidiomycota</taxon>
        <taxon>Agaricomycotina</taxon>
        <taxon>Agaricomycetes</taxon>
        <taxon>Agaricomycetidae</taxon>
        <taxon>Agaricales</taxon>
        <taxon>Marasmiineae</taxon>
        <taxon>Mycenaceae</taxon>
        <taxon>Mycena</taxon>
    </lineage>
</organism>
<feature type="transmembrane region" description="Helical" evidence="5">
    <location>
        <begin position="86"/>
        <end position="111"/>
    </location>
</feature>
<dbReference type="PROSITE" id="PS50850">
    <property type="entry name" value="MFS"/>
    <property type="match status" value="1"/>
</dbReference>
<dbReference type="PRINTS" id="PR01036">
    <property type="entry name" value="TCRTETB"/>
</dbReference>
<dbReference type="Gene3D" id="1.20.1720.10">
    <property type="entry name" value="Multidrug resistance protein D"/>
    <property type="match status" value="1"/>
</dbReference>
<evidence type="ECO:0000313" key="7">
    <source>
        <dbReference type="EMBL" id="KAJ7328843.1"/>
    </source>
</evidence>
<reference evidence="7" key="1">
    <citation type="submission" date="2023-03" db="EMBL/GenBank/DDBJ databases">
        <title>Massive genome expansion in bonnet fungi (Mycena s.s.) driven by repeated elements and novel gene families across ecological guilds.</title>
        <authorList>
            <consortium name="Lawrence Berkeley National Laboratory"/>
            <person name="Harder C.B."/>
            <person name="Miyauchi S."/>
            <person name="Viragh M."/>
            <person name="Kuo A."/>
            <person name="Thoen E."/>
            <person name="Andreopoulos B."/>
            <person name="Lu D."/>
            <person name="Skrede I."/>
            <person name="Drula E."/>
            <person name="Henrissat B."/>
            <person name="Morin E."/>
            <person name="Kohler A."/>
            <person name="Barry K."/>
            <person name="LaButti K."/>
            <person name="Morin E."/>
            <person name="Salamov A."/>
            <person name="Lipzen A."/>
            <person name="Mereny Z."/>
            <person name="Hegedus B."/>
            <person name="Baldrian P."/>
            <person name="Stursova M."/>
            <person name="Weitz H."/>
            <person name="Taylor A."/>
            <person name="Grigoriev I.V."/>
            <person name="Nagy L.G."/>
            <person name="Martin F."/>
            <person name="Kauserud H."/>
        </authorList>
    </citation>
    <scope>NUCLEOTIDE SEQUENCE</scope>
    <source>
        <strain evidence="7">CBHHK002</strain>
    </source>
</reference>
<dbReference type="AlphaFoldDB" id="A0AAD6ZMI6"/>
<name>A0AAD6ZMI6_9AGAR</name>
<comment type="caution">
    <text evidence="7">The sequence shown here is derived from an EMBL/GenBank/DDBJ whole genome shotgun (WGS) entry which is preliminary data.</text>
</comment>
<feature type="transmembrane region" description="Helical" evidence="5">
    <location>
        <begin position="239"/>
        <end position="260"/>
    </location>
</feature>
<dbReference type="PANTHER" id="PTHR23501">
    <property type="entry name" value="MAJOR FACILITATOR SUPERFAMILY"/>
    <property type="match status" value="1"/>
</dbReference>
<evidence type="ECO:0000256" key="3">
    <source>
        <dbReference type="ARBA" id="ARBA00022989"/>
    </source>
</evidence>
<feature type="domain" description="Major facilitator superfamily (MFS) profile" evidence="6">
    <location>
        <begin position="20"/>
        <end position="529"/>
    </location>
</feature>
<feature type="transmembrane region" description="Helical" evidence="5">
    <location>
        <begin position="339"/>
        <end position="358"/>
    </location>
</feature>
<evidence type="ECO:0000256" key="2">
    <source>
        <dbReference type="ARBA" id="ARBA00022692"/>
    </source>
</evidence>
<evidence type="ECO:0000256" key="4">
    <source>
        <dbReference type="ARBA" id="ARBA00023136"/>
    </source>
</evidence>
<feature type="transmembrane region" description="Helical" evidence="5">
    <location>
        <begin position="55"/>
        <end position="74"/>
    </location>
</feature>
<evidence type="ECO:0000256" key="5">
    <source>
        <dbReference type="SAM" id="Phobius"/>
    </source>
</evidence>
<protein>
    <submittedName>
        <fullName evidence="7">MFS general substrate transporter</fullName>
    </submittedName>
</protein>
<dbReference type="PANTHER" id="PTHR23501:SF102">
    <property type="entry name" value="DRUG TRANSPORTER, PUTATIVE (AFU_ORTHOLOGUE AFUA_3G08530)-RELATED"/>
    <property type="match status" value="1"/>
</dbReference>
<sequence length="586" mass="62030">MPDLSPPPPHNRKGFTFWLIFLSICISLFVSALELTTVSTALPTIASSLRLSDSAFVWIGTTYSLASTAFLPLSGGLAEIFGRQHALLLSIGLFAAGSALCGAAGSGYVLIAGRTVQGLGGGGIRSLAVIILADLVTLEERGIYGILTGLTWSIACVVGPIIGGDLAARGAWRWLFYLNLPIAGLAVIFVVLFLRLPTPLGTFRAKIGRLDLIGNFIIIASTTCCTLALTWGGTSASWASFQVLIPLWCGLLGLAFFLLYEATVAVDPLVRSLPLITSSLPVPGAHAQLTQVPFVLMCNRTSLSGYVQAFVVGLVTLCIVYFLPVYFQACHPVTALRSALLGLGVAALAPAAIIAGVLVSKTGRYRPQMWAGWVIVMVGLGLLSTVQATTPIWRTVLWGGVVGVGLGFEYSTTMFPVQAPLPVAQNARALAFLTFVGSFAGVWGLTIGGTVLDNQLQRGLPSAVTSNISRSGSSMLAYALIPRIPTLPLELRLEVQDAFAGALGMVWLVLVAIAGVGLLASLFMKGLPLHAELDERWALVEMDVRNERDAGRRGRVLPLRFEMVSVPETVVKVDFPARDVGGADKV</sequence>
<dbReference type="EMBL" id="JARIHO010000038">
    <property type="protein sequence ID" value="KAJ7328843.1"/>
    <property type="molecule type" value="Genomic_DNA"/>
</dbReference>
<feature type="transmembrane region" description="Helical" evidence="5">
    <location>
        <begin position="370"/>
        <end position="390"/>
    </location>
</feature>
<dbReference type="Gene3D" id="1.20.1250.20">
    <property type="entry name" value="MFS general substrate transporter like domains"/>
    <property type="match status" value="1"/>
</dbReference>
<feature type="transmembrane region" description="Helical" evidence="5">
    <location>
        <begin position="15"/>
        <end position="35"/>
    </location>
</feature>
<evidence type="ECO:0000259" key="6">
    <source>
        <dbReference type="PROSITE" id="PS50850"/>
    </source>
</evidence>
<dbReference type="Proteomes" id="UP001218218">
    <property type="component" value="Unassembled WGS sequence"/>
</dbReference>
<comment type="subcellular location">
    <subcellularLocation>
        <location evidence="1">Membrane</location>
        <topology evidence="1">Multi-pass membrane protein</topology>
    </subcellularLocation>
</comment>
<feature type="transmembrane region" description="Helical" evidence="5">
    <location>
        <begin position="396"/>
        <end position="417"/>
    </location>
</feature>
<dbReference type="InterPro" id="IPR036259">
    <property type="entry name" value="MFS_trans_sf"/>
</dbReference>
<keyword evidence="2 5" id="KW-0812">Transmembrane</keyword>
<dbReference type="InterPro" id="IPR020846">
    <property type="entry name" value="MFS_dom"/>
</dbReference>
<dbReference type="GO" id="GO:0005886">
    <property type="term" value="C:plasma membrane"/>
    <property type="evidence" value="ECO:0007669"/>
    <property type="project" value="TreeGrafter"/>
</dbReference>
<gene>
    <name evidence="7" type="ORF">DFH08DRAFT_1023303</name>
</gene>
<keyword evidence="8" id="KW-1185">Reference proteome</keyword>
<dbReference type="Pfam" id="PF07690">
    <property type="entry name" value="MFS_1"/>
    <property type="match status" value="1"/>
</dbReference>
<evidence type="ECO:0000313" key="8">
    <source>
        <dbReference type="Proteomes" id="UP001218218"/>
    </source>
</evidence>
<feature type="transmembrane region" description="Helical" evidence="5">
    <location>
        <begin position="143"/>
        <end position="162"/>
    </location>
</feature>
<keyword evidence="3 5" id="KW-1133">Transmembrane helix</keyword>
<feature type="transmembrane region" description="Helical" evidence="5">
    <location>
        <begin position="429"/>
        <end position="452"/>
    </location>
</feature>
<feature type="transmembrane region" description="Helical" evidence="5">
    <location>
        <begin position="498"/>
        <end position="523"/>
    </location>
</feature>
<proteinExistence type="predicted"/>
<keyword evidence="4 5" id="KW-0472">Membrane</keyword>
<evidence type="ECO:0000256" key="1">
    <source>
        <dbReference type="ARBA" id="ARBA00004141"/>
    </source>
</evidence>
<dbReference type="SUPFAM" id="SSF103473">
    <property type="entry name" value="MFS general substrate transporter"/>
    <property type="match status" value="1"/>
</dbReference>
<feature type="transmembrane region" description="Helical" evidence="5">
    <location>
        <begin position="306"/>
        <end position="327"/>
    </location>
</feature>
<dbReference type="InterPro" id="IPR011701">
    <property type="entry name" value="MFS"/>
</dbReference>
<feature type="transmembrane region" description="Helical" evidence="5">
    <location>
        <begin position="174"/>
        <end position="194"/>
    </location>
</feature>
<accession>A0AAD6ZMI6</accession>
<dbReference type="GO" id="GO:0022857">
    <property type="term" value="F:transmembrane transporter activity"/>
    <property type="evidence" value="ECO:0007669"/>
    <property type="project" value="InterPro"/>
</dbReference>
<feature type="transmembrane region" description="Helical" evidence="5">
    <location>
        <begin position="215"/>
        <end position="233"/>
    </location>
</feature>